<dbReference type="Pfam" id="PF02588">
    <property type="entry name" value="YitT_membrane"/>
    <property type="match status" value="1"/>
</dbReference>
<evidence type="ECO:0000256" key="2">
    <source>
        <dbReference type="ARBA" id="ARBA00022475"/>
    </source>
</evidence>
<feature type="transmembrane region" description="Helical" evidence="6">
    <location>
        <begin position="48"/>
        <end position="70"/>
    </location>
</feature>
<evidence type="ECO:0000256" key="4">
    <source>
        <dbReference type="ARBA" id="ARBA00022989"/>
    </source>
</evidence>
<comment type="subcellular location">
    <subcellularLocation>
        <location evidence="1">Cell membrane</location>
        <topology evidence="1">Multi-pass membrane protein</topology>
    </subcellularLocation>
</comment>
<keyword evidence="4 6" id="KW-1133">Transmembrane helix</keyword>
<dbReference type="Gene3D" id="3.30.70.120">
    <property type="match status" value="1"/>
</dbReference>
<dbReference type="PANTHER" id="PTHR33545">
    <property type="entry name" value="UPF0750 MEMBRANE PROTEIN YITT-RELATED"/>
    <property type="match status" value="1"/>
</dbReference>
<reference evidence="8 9" key="1">
    <citation type="submission" date="2017-04" db="EMBL/GenBank/DDBJ databases">
        <authorList>
            <person name="Afonso C.L."/>
            <person name="Miller P.J."/>
            <person name="Scott M.A."/>
            <person name="Spackman E."/>
            <person name="Goraichik I."/>
            <person name="Dimitrov K.M."/>
            <person name="Suarez D.L."/>
            <person name="Swayne D.E."/>
        </authorList>
    </citation>
    <scope>NUCLEOTIDE SEQUENCE [LARGE SCALE GENOMIC DNA]</scope>
    <source>
        <strain evidence="8 9">11</strain>
    </source>
</reference>
<dbReference type="InterPro" id="IPR003740">
    <property type="entry name" value="YitT"/>
</dbReference>
<dbReference type="STRING" id="1852522.SAMN06295960_3519"/>
<dbReference type="AlphaFoldDB" id="A0A1X7LK83"/>
<feature type="transmembrane region" description="Helical" evidence="6">
    <location>
        <begin position="77"/>
        <end position="98"/>
    </location>
</feature>
<dbReference type="Pfam" id="PF10035">
    <property type="entry name" value="DUF2179"/>
    <property type="match status" value="1"/>
</dbReference>
<evidence type="ECO:0000256" key="1">
    <source>
        <dbReference type="ARBA" id="ARBA00004651"/>
    </source>
</evidence>
<keyword evidence="9" id="KW-1185">Reference proteome</keyword>
<feature type="transmembrane region" description="Helical" evidence="6">
    <location>
        <begin position="146"/>
        <end position="164"/>
    </location>
</feature>
<gene>
    <name evidence="8" type="ORF">SAMN06295960_3519</name>
</gene>
<evidence type="ECO:0000256" key="6">
    <source>
        <dbReference type="SAM" id="Phobius"/>
    </source>
</evidence>
<name>A0A1X7LK83_9BACL</name>
<keyword evidence="3 6" id="KW-0812">Transmembrane</keyword>
<keyword evidence="5 6" id="KW-0472">Membrane</keyword>
<keyword evidence="2" id="KW-1003">Cell membrane</keyword>
<feature type="transmembrane region" description="Helical" evidence="6">
    <location>
        <begin position="170"/>
        <end position="190"/>
    </location>
</feature>
<evidence type="ECO:0000259" key="7">
    <source>
        <dbReference type="Pfam" id="PF10035"/>
    </source>
</evidence>
<evidence type="ECO:0000256" key="3">
    <source>
        <dbReference type="ARBA" id="ARBA00022692"/>
    </source>
</evidence>
<feature type="transmembrane region" description="Helical" evidence="6">
    <location>
        <begin position="7"/>
        <end position="28"/>
    </location>
</feature>
<feature type="domain" description="DUF2179" evidence="7">
    <location>
        <begin position="216"/>
        <end position="270"/>
    </location>
</feature>
<evidence type="ECO:0000256" key="5">
    <source>
        <dbReference type="ARBA" id="ARBA00023136"/>
    </source>
</evidence>
<dbReference type="PIRSF" id="PIRSF006483">
    <property type="entry name" value="Membrane_protein_YitT"/>
    <property type="match status" value="1"/>
</dbReference>
<dbReference type="InterPro" id="IPR051461">
    <property type="entry name" value="UPF0750_membrane"/>
</dbReference>
<proteinExistence type="predicted"/>
<dbReference type="Proteomes" id="UP000193834">
    <property type="component" value="Unassembled WGS sequence"/>
</dbReference>
<evidence type="ECO:0000313" key="9">
    <source>
        <dbReference type="Proteomes" id="UP000193834"/>
    </source>
</evidence>
<dbReference type="PANTHER" id="PTHR33545:SF5">
    <property type="entry name" value="UPF0750 MEMBRANE PROTEIN YITT"/>
    <property type="match status" value="1"/>
</dbReference>
<sequence>MNGLKRLFHVLVIILGAFSMAIGIKVFLVPNHFLSGGVSGVSMITSYLTGWNISILYFALNLPLMIWGWFALGRRFISYSIISVVATTYFISLIPAISLSNEPLLCAVFGGTFVGIGVGISLRVGGSTGGFDIIGSIVTKYRDFPIGNISVTMNGVVIITHGILTMNWELVLYSMVSIFTTGKVMDFIFINHYKVTVYIITCNKEALMERLLSLPHGITVIKTRGAFSDIERDMLMTVTTRYELSDLKRVIKEADPKAFVNIVETVGVIGNFRKPRAF</sequence>
<dbReference type="CDD" id="cd16380">
    <property type="entry name" value="YitT_C"/>
    <property type="match status" value="1"/>
</dbReference>
<dbReference type="EMBL" id="FXAZ01000005">
    <property type="protein sequence ID" value="SMG53569.1"/>
    <property type="molecule type" value="Genomic_DNA"/>
</dbReference>
<evidence type="ECO:0000313" key="8">
    <source>
        <dbReference type="EMBL" id="SMG53569.1"/>
    </source>
</evidence>
<accession>A0A1X7LK83</accession>
<dbReference type="InterPro" id="IPR015867">
    <property type="entry name" value="N-reg_PII/ATP_PRibTrfase_C"/>
</dbReference>
<feature type="transmembrane region" description="Helical" evidence="6">
    <location>
        <begin position="104"/>
        <end position="125"/>
    </location>
</feature>
<protein>
    <submittedName>
        <fullName evidence="8">Uncharacterized membrane-anchored protein YitT, contains DUF161 and DUF2179 domains</fullName>
    </submittedName>
</protein>
<organism evidence="8 9">
    <name type="scientific">Paenibacillus aquistagni</name>
    <dbReference type="NCBI Taxonomy" id="1852522"/>
    <lineage>
        <taxon>Bacteria</taxon>
        <taxon>Bacillati</taxon>
        <taxon>Bacillota</taxon>
        <taxon>Bacilli</taxon>
        <taxon>Bacillales</taxon>
        <taxon>Paenibacillaceae</taxon>
        <taxon>Paenibacillus</taxon>
    </lineage>
</organism>
<dbReference type="InterPro" id="IPR019264">
    <property type="entry name" value="DUF2179"/>
</dbReference>
<dbReference type="GO" id="GO:0005886">
    <property type="term" value="C:plasma membrane"/>
    <property type="evidence" value="ECO:0007669"/>
    <property type="project" value="UniProtKB-SubCell"/>
</dbReference>